<protein>
    <submittedName>
        <fullName evidence="1">Uncharacterized protein</fullName>
    </submittedName>
</protein>
<dbReference type="EMBL" id="MPJW01000286">
    <property type="protein sequence ID" value="OLU36203.1"/>
    <property type="molecule type" value="Genomic_DNA"/>
</dbReference>
<evidence type="ECO:0000313" key="2">
    <source>
        <dbReference type="Proteomes" id="UP000186341"/>
    </source>
</evidence>
<dbReference type="Proteomes" id="UP000186341">
    <property type="component" value="Unassembled WGS sequence"/>
</dbReference>
<dbReference type="RefSeq" id="WP_075821133.1">
    <property type="nucleotide sequence ID" value="NZ_CAJUTZ010000051.1"/>
</dbReference>
<proteinExistence type="predicted"/>
<comment type="caution">
    <text evidence="1">The sequence shown here is derived from an EMBL/GenBank/DDBJ whole genome shotgun (WGS) entry which is preliminary data.</text>
</comment>
<accession>A0A1U7NCL6</accession>
<reference evidence="1 2" key="1">
    <citation type="submission" date="2016-11" db="EMBL/GenBank/DDBJ databases">
        <title>Description of two novel members of the family Erysipelotrichaceae: Ileibacterium lipovorans gen. nov., sp. nov. and Dubosiella newyorkensis, gen. nov., sp. nov.</title>
        <authorList>
            <person name="Cox L.M."/>
            <person name="Sohn J."/>
            <person name="Tyrrell K.L."/>
            <person name="Citron D.M."/>
            <person name="Lawson P.A."/>
            <person name="Patel N.B."/>
            <person name="Iizumi T."/>
            <person name="Perez-Perez G.I."/>
            <person name="Goldstein E.J."/>
            <person name="Blaser M.J."/>
        </authorList>
    </citation>
    <scope>NUCLEOTIDE SEQUENCE [LARGE SCALE GENOMIC DNA]</scope>
    <source>
        <strain evidence="1 2">NYU-BL-A3</strain>
    </source>
</reference>
<dbReference type="GeneID" id="82203998"/>
<evidence type="ECO:0000313" key="1">
    <source>
        <dbReference type="EMBL" id="OLU36203.1"/>
    </source>
</evidence>
<organism evidence="1 2">
    <name type="scientific">Ileibacterium valens</name>
    <dbReference type="NCBI Taxonomy" id="1862668"/>
    <lineage>
        <taxon>Bacteria</taxon>
        <taxon>Bacillati</taxon>
        <taxon>Bacillota</taxon>
        <taxon>Erysipelotrichia</taxon>
        <taxon>Erysipelotrichales</taxon>
        <taxon>Erysipelotrichaceae</taxon>
        <taxon>Ileibacterium</taxon>
    </lineage>
</organism>
<name>A0A1U7NCL6_9FIRM</name>
<gene>
    <name evidence="1" type="ORF">BO222_12840</name>
</gene>
<dbReference type="OrthoDB" id="28713at2"/>
<keyword evidence="2" id="KW-1185">Reference proteome</keyword>
<sequence>MILNSPTIFGIQNGRILGGGESGKNVVGAQSLISMNNEGIRIAVSLMAPVSHEPSVIEFD</sequence>
<dbReference type="AlphaFoldDB" id="A0A1U7NCL6"/>